<protein>
    <recommendedName>
        <fullName evidence="2">TadE-like domain-containing protein</fullName>
    </recommendedName>
</protein>
<comment type="caution">
    <text evidence="3">The sequence shown here is derived from an EMBL/GenBank/DDBJ whole genome shotgun (WGS) entry which is preliminary data.</text>
</comment>
<feature type="domain" description="TadE-like" evidence="2">
    <location>
        <begin position="10"/>
        <end position="52"/>
    </location>
</feature>
<evidence type="ECO:0000313" key="3">
    <source>
        <dbReference type="EMBL" id="GHD63642.1"/>
    </source>
</evidence>
<keyword evidence="1" id="KW-1133">Transmembrane helix</keyword>
<proteinExistence type="predicted"/>
<gene>
    <name evidence="3" type="ORF">GCM10017083_54180</name>
</gene>
<reference evidence="3" key="2">
    <citation type="submission" date="2020-09" db="EMBL/GenBank/DDBJ databases">
        <authorList>
            <person name="Sun Q."/>
            <person name="Kim S."/>
        </authorList>
    </citation>
    <scope>NUCLEOTIDE SEQUENCE</scope>
    <source>
        <strain evidence="3">KCTC 42651</strain>
    </source>
</reference>
<dbReference type="Proteomes" id="UP000630353">
    <property type="component" value="Unassembled WGS sequence"/>
</dbReference>
<evidence type="ECO:0000259" key="2">
    <source>
        <dbReference type="Pfam" id="PF07811"/>
    </source>
</evidence>
<organism evidence="3 4">
    <name type="scientific">Thalassobaculum fulvum</name>
    <dbReference type="NCBI Taxonomy" id="1633335"/>
    <lineage>
        <taxon>Bacteria</taxon>
        <taxon>Pseudomonadati</taxon>
        <taxon>Pseudomonadota</taxon>
        <taxon>Alphaproteobacteria</taxon>
        <taxon>Rhodospirillales</taxon>
        <taxon>Thalassobaculaceae</taxon>
        <taxon>Thalassobaculum</taxon>
    </lineage>
</organism>
<sequence>MKRMLKNTDGTAAIEFAASGFALVTVFVMLLEAASMYFAQGVLESAVDRAARFAVTGTAPTGMTREERLLELVSGMSLGMIDTSGVQIQTSSYTSYQAAGTAGAGSAGLGGSGDVLKIEAAMTWPGLTPLMQVVTGAVHLGASAVVRAERY</sequence>
<dbReference type="EMBL" id="BMZS01000017">
    <property type="protein sequence ID" value="GHD63642.1"/>
    <property type="molecule type" value="Genomic_DNA"/>
</dbReference>
<dbReference type="RefSeq" id="WP_189995672.1">
    <property type="nucleotide sequence ID" value="NZ_BMZS01000017.1"/>
</dbReference>
<evidence type="ECO:0000313" key="4">
    <source>
        <dbReference type="Proteomes" id="UP000630353"/>
    </source>
</evidence>
<keyword evidence="1" id="KW-0472">Membrane</keyword>
<dbReference type="InterPro" id="IPR012495">
    <property type="entry name" value="TadE-like_dom"/>
</dbReference>
<keyword evidence="1" id="KW-0812">Transmembrane</keyword>
<dbReference type="AlphaFoldDB" id="A0A919CU03"/>
<feature type="transmembrane region" description="Helical" evidence="1">
    <location>
        <begin position="12"/>
        <end position="31"/>
    </location>
</feature>
<reference evidence="3" key="1">
    <citation type="journal article" date="2014" name="Int. J. Syst. Evol. Microbiol.">
        <title>Complete genome sequence of Corynebacterium casei LMG S-19264T (=DSM 44701T), isolated from a smear-ripened cheese.</title>
        <authorList>
            <consortium name="US DOE Joint Genome Institute (JGI-PGF)"/>
            <person name="Walter F."/>
            <person name="Albersmeier A."/>
            <person name="Kalinowski J."/>
            <person name="Ruckert C."/>
        </authorList>
    </citation>
    <scope>NUCLEOTIDE SEQUENCE</scope>
    <source>
        <strain evidence="3">KCTC 42651</strain>
    </source>
</reference>
<name>A0A919CU03_9PROT</name>
<dbReference type="Pfam" id="PF07811">
    <property type="entry name" value="TadE"/>
    <property type="match status" value="1"/>
</dbReference>
<keyword evidence="4" id="KW-1185">Reference proteome</keyword>
<accession>A0A919CU03</accession>
<evidence type="ECO:0000256" key="1">
    <source>
        <dbReference type="SAM" id="Phobius"/>
    </source>
</evidence>